<reference evidence="1" key="1">
    <citation type="journal article" date="2023" name="Int. J. Syst. Evol. Microbiol.">
        <title>&lt;i&gt;Holtiella tumoricola&lt;/i&gt; gen. nov. sp. nov., isolated from a human clinical sample.</title>
        <authorList>
            <person name="Allen-Vercoe E."/>
            <person name="Daigneault M.C."/>
            <person name="Vancuren S.J."/>
            <person name="Cochrane K."/>
            <person name="O'Neal L.L."/>
            <person name="Sankaranarayanan K."/>
            <person name="Lawson P.A."/>
        </authorList>
    </citation>
    <scope>NUCLEOTIDE SEQUENCE</scope>
    <source>
        <strain evidence="1">CC70A</strain>
    </source>
</reference>
<accession>A0AA42IY51</accession>
<sequence>MIIQAIISGYITGYRNKESKGNKFGILDVLQFGDASRESSIIPIYVFDVDLICALTEIAYNNMKPISCIVSIKEDKTLLIALEEIIKLEGFT</sequence>
<dbReference type="Proteomes" id="UP001169242">
    <property type="component" value="Unassembled WGS sequence"/>
</dbReference>
<dbReference type="AlphaFoldDB" id="A0AA42IY51"/>
<proteinExistence type="predicted"/>
<gene>
    <name evidence="1" type="ORF">PBV87_00045</name>
</gene>
<name>A0AA42IY51_9FIRM</name>
<dbReference type="RefSeq" id="WP_271010672.1">
    <property type="nucleotide sequence ID" value="NZ_JAQIFT010000001.1"/>
</dbReference>
<comment type="caution">
    <text evidence="1">The sequence shown here is derived from an EMBL/GenBank/DDBJ whole genome shotgun (WGS) entry which is preliminary data.</text>
</comment>
<evidence type="ECO:0000313" key="2">
    <source>
        <dbReference type="Proteomes" id="UP001169242"/>
    </source>
</evidence>
<keyword evidence="2" id="KW-1185">Reference proteome</keyword>
<protein>
    <submittedName>
        <fullName evidence="1">Uncharacterized protein</fullName>
    </submittedName>
</protein>
<dbReference type="EMBL" id="JAQIFT010000001">
    <property type="protein sequence ID" value="MDA3729902.1"/>
    <property type="molecule type" value="Genomic_DNA"/>
</dbReference>
<evidence type="ECO:0000313" key="1">
    <source>
        <dbReference type="EMBL" id="MDA3729902.1"/>
    </source>
</evidence>
<organism evidence="1 2">
    <name type="scientific">Holtiella tumoricola</name>
    <dbReference type="NCBI Taxonomy" id="3018743"/>
    <lineage>
        <taxon>Bacteria</taxon>
        <taxon>Bacillati</taxon>
        <taxon>Bacillota</taxon>
        <taxon>Clostridia</taxon>
        <taxon>Lachnospirales</taxon>
        <taxon>Cellulosilyticaceae</taxon>
        <taxon>Holtiella</taxon>
    </lineage>
</organism>